<dbReference type="EMBL" id="PDXQ01000001">
    <property type="protein sequence ID" value="TRZ34238.1"/>
    <property type="molecule type" value="Genomic_DNA"/>
</dbReference>
<organism evidence="3 4">
    <name type="scientific">Enterococcus avium</name>
    <name type="common">Streptococcus avium</name>
    <dbReference type="NCBI Taxonomy" id="33945"/>
    <lineage>
        <taxon>Bacteria</taxon>
        <taxon>Bacillati</taxon>
        <taxon>Bacillota</taxon>
        <taxon>Bacilli</taxon>
        <taxon>Lactobacillales</taxon>
        <taxon>Enterococcaceae</taxon>
        <taxon>Enterococcus</taxon>
    </lineage>
</organism>
<protein>
    <submittedName>
        <fullName evidence="3">Uncharacterized protein</fullName>
    </submittedName>
</protein>
<proteinExistence type="predicted"/>
<accession>A0A8B5W0P2</accession>
<keyword evidence="2" id="KW-0812">Transmembrane</keyword>
<evidence type="ECO:0000313" key="4">
    <source>
        <dbReference type="Proteomes" id="UP000316316"/>
    </source>
</evidence>
<feature type="compositionally biased region" description="Polar residues" evidence="1">
    <location>
        <begin position="11"/>
        <end position="22"/>
    </location>
</feature>
<gene>
    <name evidence="3" type="ORF">AUF17_09200</name>
</gene>
<feature type="transmembrane region" description="Helical" evidence="2">
    <location>
        <begin position="70"/>
        <end position="90"/>
    </location>
</feature>
<keyword evidence="2" id="KW-0472">Membrane</keyword>
<evidence type="ECO:0000313" key="3">
    <source>
        <dbReference type="EMBL" id="TRZ34238.1"/>
    </source>
</evidence>
<dbReference type="Proteomes" id="UP000316316">
    <property type="component" value="Unassembled WGS sequence"/>
</dbReference>
<feature type="region of interest" description="Disordered" evidence="1">
    <location>
        <begin position="1"/>
        <end position="22"/>
    </location>
</feature>
<sequence length="98" mass="11285">MLKNDHEESKSSQWDTAAASSTKEFPAMRVKRGKTFFFVSSIFSTAFILMLLFINTILNLNLDLTGFLNIAWLSATCIIGFIPWLFFYLIDKYRMITA</sequence>
<name>A0A8B5W0P2_ENTAV</name>
<evidence type="ECO:0000256" key="2">
    <source>
        <dbReference type="SAM" id="Phobius"/>
    </source>
</evidence>
<feature type="transmembrane region" description="Helical" evidence="2">
    <location>
        <begin position="36"/>
        <end position="58"/>
    </location>
</feature>
<evidence type="ECO:0000256" key="1">
    <source>
        <dbReference type="SAM" id="MobiDB-lite"/>
    </source>
</evidence>
<keyword evidence="2" id="KW-1133">Transmembrane helix</keyword>
<dbReference type="AlphaFoldDB" id="A0A8B5W0P2"/>
<dbReference type="RefSeq" id="WP_144324946.1">
    <property type="nucleotide sequence ID" value="NZ_JAJCJG010000034.1"/>
</dbReference>
<comment type="caution">
    <text evidence="3">The sequence shown here is derived from an EMBL/GenBank/DDBJ whole genome shotgun (WGS) entry which is preliminary data.</text>
</comment>
<reference evidence="3 4" key="1">
    <citation type="submission" date="2017-10" db="EMBL/GenBank/DDBJ databases">
        <title>FDA dAtabase for Regulatory Grade micrObial Sequences (FDA-ARGOS): Supporting development and validation of Infectious Disease Dx tests.</title>
        <authorList>
            <person name="Campos J."/>
            <person name="Goldberg B."/>
            <person name="Tallon L.J."/>
            <person name="Sadzewicz L."/>
            <person name="Sengamalay N."/>
            <person name="Ott S."/>
            <person name="Godinez A."/>
            <person name="Nagaraj S."/>
            <person name="Vyas G."/>
            <person name="Aluvathingal J."/>
            <person name="Nadendla S."/>
            <person name="Geyer C."/>
            <person name="Nandy P."/>
            <person name="Hobson J."/>
            <person name="Sichtig H."/>
        </authorList>
    </citation>
    <scope>NUCLEOTIDE SEQUENCE [LARGE SCALE GENOMIC DNA]</scope>
    <source>
        <strain evidence="3 4">FDAARGOS_185</strain>
    </source>
</reference>
<feature type="compositionally biased region" description="Basic and acidic residues" evidence="1">
    <location>
        <begin position="1"/>
        <end position="10"/>
    </location>
</feature>